<reference evidence="12 13" key="1">
    <citation type="submission" date="2023-07" db="EMBL/GenBank/DDBJ databases">
        <title>Closed genoem sequence of Methanosarcinaceae archaeon Ac7.</title>
        <authorList>
            <person name="Poehlein A."/>
            <person name="Protasov E."/>
            <person name="Platt K."/>
            <person name="Reeh H."/>
            <person name="Daniel R."/>
            <person name="Brune A."/>
        </authorList>
    </citation>
    <scope>NUCLEOTIDE SEQUENCE [LARGE SCALE GENOMIC DNA]</scope>
    <source>
        <strain evidence="12 13">Ac7</strain>
    </source>
</reference>
<dbReference type="Gene3D" id="2.30.30.60">
    <property type="match status" value="1"/>
</dbReference>
<dbReference type="Pfam" id="PF21082">
    <property type="entry name" value="MS_channel_3rd"/>
    <property type="match status" value="1"/>
</dbReference>
<evidence type="ECO:0000313" key="12">
    <source>
        <dbReference type="EMBL" id="WNY25504.1"/>
    </source>
</evidence>
<dbReference type="RefSeq" id="WP_338101871.1">
    <property type="nucleotide sequence ID" value="NZ_CP131060.1"/>
</dbReference>
<feature type="compositionally biased region" description="Basic and acidic residues" evidence="7">
    <location>
        <begin position="363"/>
        <end position="384"/>
    </location>
</feature>
<keyword evidence="6 8" id="KW-0472">Membrane</keyword>
<dbReference type="InterPro" id="IPR011066">
    <property type="entry name" value="MscS_channel_C_sf"/>
</dbReference>
<dbReference type="Pfam" id="PF21088">
    <property type="entry name" value="MS_channel_1st"/>
    <property type="match status" value="1"/>
</dbReference>
<dbReference type="PANTHER" id="PTHR30221:SF1">
    <property type="entry name" value="SMALL-CONDUCTANCE MECHANOSENSITIVE CHANNEL"/>
    <property type="match status" value="1"/>
</dbReference>
<feature type="transmembrane region" description="Helical" evidence="8">
    <location>
        <begin position="133"/>
        <end position="154"/>
    </location>
</feature>
<dbReference type="GO" id="GO:0005886">
    <property type="term" value="C:plasma membrane"/>
    <property type="evidence" value="ECO:0007669"/>
    <property type="project" value="UniProtKB-SubCell"/>
</dbReference>
<feature type="domain" description="Mechanosensitive ion channel MscS C-terminal" evidence="10">
    <location>
        <begin position="255"/>
        <end position="342"/>
    </location>
</feature>
<feature type="transmembrane region" description="Helical" evidence="8">
    <location>
        <begin position="15"/>
        <end position="32"/>
    </location>
</feature>
<comment type="similarity">
    <text evidence="2">Belongs to the MscS (TC 1.A.23) family.</text>
</comment>
<evidence type="ECO:0000256" key="3">
    <source>
        <dbReference type="ARBA" id="ARBA00022475"/>
    </source>
</evidence>
<comment type="subcellular location">
    <subcellularLocation>
        <location evidence="1">Cell membrane</location>
        <topology evidence="1">Multi-pass membrane protein</topology>
    </subcellularLocation>
</comment>
<dbReference type="EMBL" id="CP131060">
    <property type="protein sequence ID" value="WNY25504.1"/>
    <property type="molecule type" value="Genomic_DNA"/>
</dbReference>
<name>A0AA96ZUE3_9EURY</name>
<evidence type="ECO:0000256" key="7">
    <source>
        <dbReference type="SAM" id="MobiDB-lite"/>
    </source>
</evidence>
<keyword evidence="4 8" id="KW-0812">Transmembrane</keyword>
<dbReference type="SUPFAM" id="SSF50182">
    <property type="entry name" value="Sm-like ribonucleoproteins"/>
    <property type="match status" value="1"/>
</dbReference>
<dbReference type="PANTHER" id="PTHR30221">
    <property type="entry name" value="SMALL-CONDUCTANCE MECHANOSENSITIVE CHANNEL"/>
    <property type="match status" value="1"/>
</dbReference>
<evidence type="ECO:0000256" key="4">
    <source>
        <dbReference type="ARBA" id="ARBA00022692"/>
    </source>
</evidence>
<evidence type="ECO:0000259" key="11">
    <source>
        <dbReference type="Pfam" id="PF21088"/>
    </source>
</evidence>
<keyword evidence="13" id="KW-1185">Reference proteome</keyword>
<evidence type="ECO:0000256" key="5">
    <source>
        <dbReference type="ARBA" id="ARBA00022989"/>
    </source>
</evidence>
<dbReference type="InterPro" id="IPR045275">
    <property type="entry name" value="MscS_archaea/bacteria_type"/>
</dbReference>
<dbReference type="InterPro" id="IPR023408">
    <property type="entry name" value="MscS_beta-dom_sf"/>
</dbReference>
<dbReference type="SUPFAM" id="SSF82861">
    <property type="entry name" value="Mechanosensitive channel protein MscS (YggB), transmembrane region"/>
    <property type="match status" value="1"/>
</dbReference>
<evidence type="ECO:0000259" key="9">
    <source>
        <dbReference type="Pfam" id="PF00924"/>
    </source>
</evidence>
<dbReference type="Gene3D" id="1.10.287.1260">
    <property type="match status" value="1"/>
</dbReference>
<evidence type="ECO:0000259" key="10">
    <source>
        <dbReference type="Pfam" id="PF21082"/>
    </source>
</evidence>
<dbReference type="SUPFAM" id="SSF82689">
    <property type="entry name" value="Mechanosensitive channel protein MscS (YggB), C-terminal domain"/>
    <property type="match status" value="1"/>
</dbReference>
<evidence type="ECO:0000256" key="8">
    <source>
        <dbReference type="SAM" id="Phobius"/>
    </source>
</evidence>
<proteinExistence type="inferred from homology"/>
<feature type="domain" description="Mechanosensitive ion channel transmembrane helices 2/3" evidence="11">
    <location>
        <begin position="143"/>
        <end position="180"/>
    </location>
</feature>
<evidence type="ECO:0008006" key="14">
    <source>
        <dbReference type="Google" id="ProtNLM"/>
    </source>
</evidence>
<protein>
    <recommendedName>
        <fullName evidence="14">Mechanosensitive ion channel family protein</fullName>
    </recommendedName>
</protein>
<evidence type="ECO:0000313" key="13">
    <source>
        <dbReference type="Proteomes" id="UP001303587"/>
    </source>
</evidence>
<dbReference type="InterPro" id="IPR049142">
    <property type="entry name" value="MS_channel_1st"/>
</dbReference>
<evidence type="ECO:0000256" key="2">
    <source>
        <dbReference type="ARBA" id="ARBA00008017"/>
    </source>
</evidence>
<dbReference type="InterPro" id="IPR006685">
    <property type="entry name" value="MscS_channel_2nd"/>
</dbReference>
<feature type="transmembrane region" description="Helical" evidence="8">
    <location>
        <begin position="160"/>
        <end position="179"/>
    </location>
</feature>
<dbReference type="InterPro" id="IPR011014">
    <property type="entry name" value="MscS_channel_TM-2"/>
</dbReference>
<organism evidence="12 13">
    <name type="scientific">Methanolapillus millepedarum</name>
    <dbReference type="NCBI Taxonomy" id="3028296"/>
    <lineage>
        <taxon>Archaea</taxon>
        <taxon>Methanobacteriati</taxon>
        <taxon>Methanobacteriota</taxon>
        <taxon>Stenosarchaea group</taxon>
        <taxon>Methanomicrobia</taxon>
        <taxon>Methanosarcinales</taxon>
        <taxon>Methanosarcinaceae</taxon>
        <taxon>Methanolapillus</taxon>
    </lineage>
</organism>
<dbReference type="Proteomes" id="UP001303587">
    <property type="component" value="Chromosome"/>
</dbReference>
<feature type="transmembrane region" description="Helical" evidence="8">
    <location>
        <begin position="53"/>
        <end position="73"/>
    </location>
</feature>
<dbReference type="Gene3D" id="3.30.70.100">
    <property type="match status" value="1"/>
</dbReference>
<gene>
    <name evidence="12" type="ORF">MsAc7_10560</name>
</gene>
<feature type="transmembrane region" description="Helical" evidence="8">
    <location>
        <begin position="93"/>
        <end position="113"/>
    </location>
</feature>
<feature type="region of interest" description="Disordered" evidence="7">
    <location>
        <begin position="363"/>
        <end position="387"/>
    </location>
</feature>
<dbReference type="Pfam" id="PF00924">
    <property type="entry name" value="MS_channel_2nd"/>
    <property type="match status" value="1"/>
</dbReference>
<dbReference type="AlphaFoldDB" id="A0AA96ZUE3"/>
<evidence type="ECO:0000256" key="1">
    <source>
        <dbReference type="ARBA" id="ARBA00004651"/>
    </source>
</evidence>
<dbReference type="GO" id="GO:0008381">
    <property type="term" value="F:mechanosensitive monoatomic ion channel activity"/>
    <property type="evidence" value="ECO:0007669"/>
    <property type="project" value="InterPro"/>
</dbReference>
<keyword evidence="3" id="KW-1003">Cell membrane</keyword>
<accession>A0AA96ZUE3</accession>
<dbReference type="InterPro" id="IPR010920">
    <property type="entry name" value="LSM_dom_sf"/>
</dbReference>
<dbReference type="InterPro" id="IPR049278">
    <property type="entry name" value="MS_channel_C"/>
</dbReference>
<keyword evidence="5 8" id="KW-1133">Transmembrane helix</keyword>
<sequence length="417" mass="47382">MADYLSYINYTDFSFIYGCLFIILGLVLFFGMRQIRKVLLKKVETTETKWDDVFLASVGKPVTIIAFLIPTYYGIKNYILTPAGMERLMMTELNEVIAVIIGAWFLSALVQNLMEFYGRRIIQSTKNDITTRLLGLLDLLAEYIIWFTAVLIILKIYDVSITPLLAGVGVIGIAVALAAQDTIGNFFGGAMIYADRPFKVGDRVKIGDHVGDVLDIGSRSTRIRTLDYELMTIPNSTISTSIITNYAMPDIKIKVRLPFSVGYGSDMDKVKEILMEVATDAAKNFDYILEIPVPEVFFLTFGESSLDLMVTFWTNRFDRKWESRDYINSTVLRRFREEGIEIPCRQRDLRIIIDETAVCSKPFNERPSAKNPEEKNEKKYYDSRRKNHVIQNPNKVSRIVGVYGKEDAGEDIGSDNG</sequence>
<feature type="domain" description="Mechanosensitive ion channel MscS" evidence="9">
    <location>
        <begin position="181"/>
        <end position="247"/>
    </location>
</feature>
<evidence type="ECO:0000256" key="6">
    <source>
        <dbReference type="ARBA" id="ARBA00023136"/>
    </source>
</evidence>
<dbReference type="GeneID" id="89230164"/>